<organism evidence="2 3">
    <name type="scientific">Lysobacter stagni</name>
    <dbReference type="NCBI Taxonomy" id="3045172"/>
    <lineage>
        <taxon>Bacteria</taxon>
        <taxon>Pseudomonadati</taxon>
        <taxon>Pseudomonadota</taxon>
        <taxon>Gammaproteobacteria</taxon>
        <taxon>Lysobacterales</taxon>
        <taxon>Lysobacteraceae</taxon>
        <taxon>Lysobacter</taxon>
    </lineage>
</organism>
<reference evidence="2 3" key="1">
    <citation type="submission" date="2023-05" db="EMBL/GenBank/DDBJ databases">
        <title>Lysobacter sp. strain LF1 Genome sequencing and assembly.</title>
        <authorList>
            <person name="Jung Y."/>
        </authorList>
    </citation>
    <scope>NUCLEOTIDE SEQUENCE [LARGE SCALE GENOMIC DNA]</scope>
    <source>
        <strain evidence="2 3">LF1</strain>
    </source>
</reference>
<dbReference type="Proteomes" id="UP001321580">
    <property type="component" value="Unassembled WGS sequence"/>
</dbReference>
<feature type="chain" id="PRO_5045408156" description="Secreted protein" evidence="1">
    <location>
        <begin position="27"/>
        <end position="164"/>
    </location>
</feature>
<keyword evidence="1" id="KW-0732">Signal</keyword>
<keyword evidence="3" id="KW-1185">Reference proteome</keyword>
<dbReference type="EMBL" id="JASGBI010000001">
    <property type="protein sequence ID" value="MDI9238891.1"/>
    <property type="molecule type" value="Genomic_DNA"/>
</dbReference>
<feature type="signal peptide" evidence="1">
    <location>
        <begin position="1"/>
        <end position="26"/>
    </location>
</feature>
<accession>A0ABT6XFQ5</accession>
<evidence type="ECO:0000313" key="3">
    <source>
        <dbReference type="Proteomes" id="UP001321580"/>
    </source>
</evidence>
<dbReference type="RefSeq" id="WP_283212326.1">
    <property type="nucleotide sequence ID" value="NZ_JASGBI010000001.1"/>
</dbReference>
<evidence type="ECO:0000313" key="2">
    <source>
        <dbReference type="EMBL" id="MDI9238891.1"/>
    </source>
</evidence>
<evidence type="ECO:0008006" key="4">
    <source>
        <dbReference type="Google" id="ProtNLM"/>
    </source>
</evidence>
<evidence type="ECO:0000256" key="1">
    <source>
        <dbReference type="SAM" id="SignalP"/>
    </source>
</evidence>
<protein>
    <recommendedName>
        <fullName evidence="4">Secreted protein</fullName>
    </recommendedName>
</protein>
<proteinExistence type="predicted"/>
<gene>
    <name evidence="2" type="ORF">QLQ15_08185</name>
</gene>
<comment type="caution">
    <text evidence="2">The sequence shown here is derived from an EMBL/GenBank/DDBJ whole genome shotgun (WGS) entry which is preliminary data.</text>
</comment>
<name>A0ABT6XFQ5_9GAMM</name>
<sequence length="164" mass="18234">MRSIHLRSLLACTVLVATLAIANASAKPPYVPIEQRLNTEQLHATGLDTLSPEQLRLLNQLLSDDRETVARDAVAEHTASNVGLREKRTPDQAVNATVDGEVRQWTNGSTVVLDNGQRWRVIEGSLYLRRPASHPKVTIAPGFMGVWYLQMEGESKKLKVQRVD</sequence>